<evidence type="ECO:0000256" key="2">
    <source>
        <dbReference type="ARBA" id="ARBA00022801"/>
    </source>
</evidence>
<dbReference type="EMBL" id="CP003587">
    <property type="protein sequence ID" value="AGY57345.1"/>
    <property type="molecule type" value="Genomic_DNA"/>
</dbReference>
<dbReference type="RefSeq" id="WP_023172415.1">
    <property type="nucleotide sequence ID" value="NC_022600.1"/>
</dbReference>
<dbReference type="Proteomes" id="UP000017396">
    <property type="component" value="Chromosome"/>
</dbReference>
<gene>
    <name evidence="6" type="ORF">GKIL_1099</name>
</gene>
<evidence type="ECO:0000259" key="5">
    <source>
        <dbReference type="Pfam" id="PF00149"/>
    </source>
</evidence>
<dbReference type="InterPro" id="IPR029052">
    <property type="entry name" value="Metallo-depent_PP-like"/>
</dbReference>
<dbReference type="Pfam" id="PF00149">
    <property type="entry name" value="Metallophos"/>
    <property type="match status" value="1"/>
</dbReference>
<dbReference type="OrthoDB" id="2036332at2"/>
<comment type="similarity">
    <text evidence="4">Belongs to the cyclic nucleotide phosphodiesterase class-III family.</text>
</comment>
<dbReference type="GO" id="GO:0016787">
    <property type="term" value="F:hydrolase activity"/>
    <property type="evidence" value="ECO:0007669"/>
    <property type="project" value="UniProtKB-KW"/>
</dbReference>
<evidence type="ECO:0000313" key="7">
    <source>
        <dbReference type="Proteomes" id="UP000017396"/>
    </source>
</evidence>
<dbReference type="STRING" id="1183438.GKIL_1099"/>
<evidence type="ECO:0000313" key="6">
    <source>
        <dbReference type="EMBL" id="AGY57345.1"/>
    </source>
</evidence>
<dbReference type="GO" id="GO:0046872">
    <property type="term" value="F:metal ion binding"/>
    <property type="evidence" value="ECO:0007669"/>
    <property type="project" value="UniProtKB-KW"/>
</dbReference>
<dbReference type="InterPro" id="IPR050884">
    <property type="entry name" value="CNP_phosphodiesterase-III"/>
</dbReference>
<dbReference type="HOGENOM" id="CLU_936156_0_0_3"/>
<proteinExistence type="inferred from homology"/>
<dbReference type="PANTHER" id="PTHR42988">
    <property type="entry name" value="PHOSPHOHYDROLASE"/>
    <property type="match status" value="1"/>
</dbReference>
<organism evidence="6 7">
    <name type="scientific">Gloeobacter kilaueensis (strain ATCC BAA-2537 / CCAP 1431/1 / ULC 316 / JS1)</name>
    <dbReference type="NCBI Taxonomy" id="1183438"/>
    <lineage>
        <taxon>Bacteria</taxon>
        <taxon>Bacillati</taxon>
        <taxon>Cyanobacteriota</taxon>
        <taxon>Cyanophyceae</taxon>
        <taxon>Gloeobacterales</taxon>
        <taxon>Gloeobacteraceae</taxon>
        <taxon>Gloeobacter</taxon>
    </lineage>
</organism>
<keyword evidence="7" id="KW-1185">Reference proteome</keyword>
<dbReference type="eggNOG" id="COG1409">
    <property type="taxonomic scope" value="Bacteria"/>
</dbReference>
<evidence type="ECO:0000256" key="4">
    <source>
        <dbReference type="ARBA" id="ARBA00025742"/>
    </source>
</evidence>
<dbReference type="PANTHER" id="PTHR42988:SF2">
    <property type="entry name" value="CYCLIC NUCLEOTIDE PHOSPHODIESTERASE CBUA0032-RELATED"/>
    <property type="match status" value="1"/>
</dbReference>
<keyword evidence="3" id="KW-0408">Iron</keyword>
<dbReference type="InterPro" id="IPR004843">
    <property type="entry name" value="Calcineurin-like_PHP"/>
</dbReference>
<protein>
    <submittedName>
        <fullName evidence="6">Metallophosphoesterase</fullName>
    </submittedName>
</protein>
<reference evidence="6 7" key="1">
    <citation type="journal article" date="2013" name="PLoS ONE">
        <title>Cultivation and Complete Genome Sequencing of Gloeobacter kilaueensis sp. nov., from a Lava Cave in Kilauea Caldera, Hawai'i.</title>
        <authorList>
            <person name="Saw J.H."/>
            <person name="Schatz M."/>
            <person name="Brown M.V."/>
            <person name="Kunkel D.D."/>
            <person name="Foster J.S."/>
            <person name="Shick H."/>
            <person name="Christensen S."/>
            <person name="Hou S."/>
            <person name="Wan X."/>
            <person name="Donachie S.P."/>
        </authorList>
    </citation>
    <scope>NUCLEOTIDE SEQUENCE [LARGE SCALE GENOMIC DNA]</scope>
    <source>
        <strain evidence="7">JS</strain>
    </source>
</reference>
<feature type="domain" description="Calcineurin-like phosphoesterase" evidence="5">
    <location>
        <begin position="7"/>
        <end position="209"/>
    </location>
</feature>
<evidence type="ECO:0000256" key="3">
    <source>
        <dbReference type="ARBA" id="ARBA00023004"/>
    </source>
</evidence>
<keyword evidence="1" id="KW-0479">Metal-binding</keyword>
<evidence type="ECO:0000256" key="1">
    <source>
        <dbReference type="ARBA" id="ARBA00022723"/>
    </source>
</evidence>
<dbReference type="SUPFAM" id="SSF56300">
    <property type="entry name" value="Metallo-dependent phosphatases"/>
    <property type="match status" value="1"/>
</dbReference>
<dbReference type="KEGG" id="glj:GKIL_1099"/>
<keyword evidence="2" id="KW-0378">Hydrolase</keyword>
<dbReference type="AlphaFoldDB" id="U5QI80"/>
<dbReference type="Gene3D" id="3.60.21.10">
    <property type="match status" value="1"/>
</dbReference>
<name>U5QI80_GLOK1</name>
<accession>U5QI80</accession>
<sequence>MTETLLNFVQISDIHLRAGLAPTNWWLSADPAALLRRAVEAVQRLPGVEFVLFTGDLLDRAEEAALDQFFEIVADLPCPYYVVAGNHDVAVEPGPGQLGKRALARRLGLPGRLFYSCALKNGYRLIALDSIPETAPRMQGVLSAEQQAWLGEELRIHREEVTIVALHHPPIVAAPGWDWRFRPADSLQLSEALAAAPNVAVLVNGHLHFPRFWRTGRRAHLSAPALGGPPNAIRPIQILREAGQVYLRYDWLPVRPEGQTPLWYPLVTGGNCDRSGRIALPLPALQFQDAPAGIPRL</sequence>